<dbReference type="EMBL" id="JH159151">
    <property type="protein sequence ID" value="EGZ30404.1"/>
    <property type="molecule type" value="Genomic_DNA"/>
</dbReference>
<keyword evidence="3" id="KW-1185">Reference proteome</keyword>
<evidence type="ECO:0000259" key="1">
    <source>
        <dbReference type="PROSITE" id="PS50011"/>
    </source>
</evidence>
<dbReference type="InterPro" id="IPR000719">
    <property type="entry name" value="Prot_kinase_dom"/>
</dbReference>
<dbReference type="Gene3D" id="1.10.510.10">
    <property type="entry name" value="Transferase(Phosphotransferase) domain 1"/>
    <property type="match status" value="1"/>
</dbReference>
<dbReference type="SMR" id="G4YNK5"/>
<evidence type="ECO:0000313" key="3">
    <source>
        <dbReference type="Proteomes" id="UP000002640"/>
    </source>
</evidence>
<dbReference type="RefSeq" id="XP_009517679.1">
    <property type="nucleotide sequence ID" value="XM_009519384.1"/>
</dbReference>
<sequence>ESCLRQAEITAPLQHPHLQRFYGVCHVGEPFIVVERCEQISGNVSWKILLECALGLVYLHERRAVYQRTTASELSLLTSRGKGLLSTTNLLRIPENTSDQSAILNDVYQFGLAVFLTLARARRPTENTLVRALPTVQPEFASEKEWSLLCGM</sequence>
<feature type="domain" description="Protein kinase" evidence="1">
    <location>
        <begin position="1"/>
        <end position="152"/>
    </location>
</feature>
<name>G4YNK5_PHYSP</name>
<dbReference type="GeneID" id="20651665"/>
<dbReference type="InterPro" id="IPR011009">
    <property type="entry name" value="Kinase-like_dom_sf"/>
</dbReference>
<feature type="non-terminal residue" evidence="2">
    <location>
        <position position="1"/>
    </location>
</feature>
<dbReference type="Proteomes" id="UP000002640">
    <property type="component" value="Unassembled WGS sequence"/>
</dbReference>
<gene>
    <name evidence="2" type="ORF">PHYSODRAFT_410450</name>
</gene>
<dbReference type="STRING" id="1094619.G4YNK5"/>
<feature type="non-terminal residue" evidence="2">
    <location>
        <position position="152"/>
    </location>
</feature>
<protein>
    <recommendedName>
        <fullName evidence="1">Protein kinase domain-containing protein</fullName>
    </recommendedName>
</protein>
<dbReference type="InParanoid" id="G4YNK5"/>
<reference evidence="2 3" key="1">
    <citation type="journal article" date="2006" name="Science">
        <title>Phytophthora genome sequences uncover evolutionary origins and mechanisms of pathogenesis.</title>
        <authorList>
            <person name="Tyler B.M."/>
            <person name="Tripathy S."/>
            <person name="Zhang X."/>
            <person name="Dehal P."/>
            <person name="Jiang R.H."/>
            <person name="Aerts A."/>
            <person name="Arredondo F.D."/>
            <person name="Baxter L."/>
            <person name="Bensasson D."/>
            <person name="Beynon J.L."/>
            <person name="Chapman J."/>
            <person name="Damasceno C.M."/>
            <person name="Dorrance A.E."/>
            <person name="Dou D."/>
            <person name="Dickerman A.W."/>
            <person name="Dubchak I.L."/>
            <person name="Garbelotto M."/>
            <person name="Gijzen M."/>
            <person name="Gordon S.G."/>
            <person name="Govers F."/>
            <person name="Grunwald N.J."/>
            <person name="Huang W."/>
            <person name="Ivors K.L."/>
            <person name="Jones R.W."/>
            <person name="Kamoun S."/>
            <person name="Krampis K."/>
            <person name="Lamour K.H."/>
            <person name="Lee M.K."/>
            <person name="McDonald W.H."/>
            <person name="Medina M."/>
            <person name="Meijer H.J."/>
            <person name="Nordberg E.K."/>
            <person name="Maclean D.J."/>
            <person name="Ospina-Giraldo M.D."/>
            <person name="Morris P.F."/>
            <person name="Phuntumart V."/>
            <person name="Putnam N.H."/>
            <person name="Rash S."/>
            <person name="Rose J.K."/>
            <person name="Sakihama Y."/>
            <person name="Salamov A.A."/>
            <person name="Savidor A."/>
            <person name="Scheuring C.F."/>
            <person name="Smith B.M."/>
            <person name="Sobral B.W."/>
            <person name="Terry A."/>
            <person name="Torto-Alalibo T.A."/>
            <person name="Win J."/>
            <person name="Xu Z."/>
            <person name="Zhang H."/>
            <person name="Grigoriev I.V."/>
            <person name="Rokhsar D.S."/>
            <person name="Boore J.L."/>
        </authorList>
    </citation>
    <scope>NUCLEOTIDE SEQUENCE [LARGE SCALE GENOMIC DNA]</scope>
    <source>
        <strain evidence="2 3">P6497</strain>
    </source>
</reference>
<dbReference type="PROSITE" id="PS50011">
    <property type="entry name" value="PROTEIN_KINASE_DOM"/>
    <property type="match status" value="1"/>
</dbReference>
<dbReference type="KEGG" id="psoj:PHYSODRAFT_410450"/>
<accession>G4YNK5</accession>
<organism evidence="2 3">
    <name type="scientific">Phytophthora sojae (strain P6497)</name>
    <name type="common">Soybean stem and root rot agent</name>
    <name type="synonym">Phytophthora megasperma f. sp. glycines</name>
    <dbReference type="NCBI Taxonomy" id="1094619"/>
    <lineage>
        <taxon>Eukaryota</taxon>
        <taxon>Sar</taxon>
        <taxon>Stramenopiles</taxon>
        <taxon>Oomycota</taxon>
        <taxon>Peronosporomycetes</taxon>
        <taxon>Peronosporales</taxon>
        <taxon>Peronosporaceae</taxon>
        <taxon>Phytophthora</taxon>
    </lineage>
</organism>
<dbReference type="AlphaFoldDB" id="G4YNK5"/>
<proteinExistence type="predicted"/>
<dbReference type="GO" id="GO:0004672">
    <property type="term" value="F:protein kinase activity"/>
    <property type="evidence" value="ECO:0007669"/>
    <property type="project" value="InterPro"/>
</dbReference>
<dbReference type="GO" id="GO:0005524">
    <property type="term" value="F:ATP binding"/>
    <property type="evidence" value="ECO:0007669"/>
    <property type="project" value="InterPro"/>
</dbReference>
<dbReference type="SUPFAM" id="SSF56112">
    <property type="entry name" value="Protein kinase-like (PK-like)"/>
    <property type="match status" value="1"/>
</dbReference>
<evidence type="ECO:0000313" key="2">
    <source>
        <dbReference type="EMBL" id="EGZ30404.1"/>
    </source>
</evidence>